<dbReference type="AlphaFoldDB" id="A0A1E7FYZ4"/>
<gene>
    <name evidence="2" type="ORF">FRACYDRAFT_233551</name>
</gene>
<proteinExistence type="predicted"/>
<keyword evidence="3" id="KW-1185">Reference proteome</keyword>
<protein>
    <submittedName>
        <fullName evidence="2">Uncharacterized protein</fullName>
    </submittedName>
</protein>
<evidence type="ECO:0000313" key="2">
    <source>
        <dbReference type="EMBL" id="OEU23379.1"/>
    </source>
</evidence>
<sequence>MKETEEEIDLTTITRNAIQPTLLSINRARREISRQLQTRVCADPATHDHGHSYIVWDATEWSKKRLVTAQITPPTNPGEYTGATHNAHEIHKAKLLAWKRYKLAQAATQKMIMHAFKDYHFLELQDNNGDVIGYTAIELFQHLMDQYVRPEDVADQVTALHKVLEQQYDPTEEPQVYYKLVQDARNTLESLNESIDEATLIRHGLNQFKEHIDLKLDIKEWKKQDTVNKTWKKFKSHFTKAINDNKNDTGTLKALGMANAVKEEINKNKENMKVFAQASMEANQKINLLEQHCAALMAERQPPPPPQQATAVDAKSQQIQVLTDRLNQLELNKGGGGGGGGYRALGSNAFPKNGKDGTRTCRRWSNDEYCWTCGFDIKHNSMTCKYIKDEAAHKKEATATNTMGGSTRNLHLRSNL</sequence>
<dbReference type="KEGG" id="fcy:FRACYDRAFT_233551"/>
<accession>A0A1E7FYZ4</accession>
<dbReference type="EMBL" id="KV784353">
    <property type="protein sequence ID" value="OEU23379.1"/>
    <property type="molecule type" value="Genomic_DNA"/>
</dbReference>
<organism evidence="2 3">
    <name type="scientific">Fragilariopsis cylindrus CCMP1102</name>
    <dbReference type="NCBI Taxonomy" id="635003"/>
    <lineage>
        <taxon>Eukaryota</taxon>
        <taxon>Sar</taxon>
        <taxon>Stramenopiles</taxon>
        <taxon>Ochrophyta</taxon>
        <taxon>Bacillariophyta</taxon>
        <taxon>Bacillariophyceae</taxon>
        <taxon>Bacillariophycidae</taxon>
        <taxon>Bacillariales</taxon>
        <taxon>Bacillariaceae</taxon>
        <taxon>Fragilariopsis</taxon>
    </lineage>
</organism>
<name>A0A1E7FYZ4_9STRA</name>
<evidence type="ECO:0000313" key="3">
    <source>
        <dbReference type="Proteomes" id="UP000095751"/>
    </source>
</evidence>
<dbReference type="Proteomes" id="UP000095751">
    <property type="component" value="Unassembled WGS sequence"/>
</dbReference>
<keyword evidence="1" id="KW-0175">Coiled coil</keyword>
<feature type="coiled-coil region" evidence="1">
    <location>
        <begin position="279"/>
        <end position="332"/>
    </location>
</feature>
<reference evidence="2 3" key="1">
    <citation type="submission" date="2016-09" db="EMBL/GenBank/DDBJ databases">
        <title>Extensive genetic diversity and differential bi-allelic expression allows diatom success in the polar Southern Ocean.</title>
        <authorList>
            <consortium name="DOE Joint Genome Institute"/>
            <person name="Mock T."/>
            <person name="Otillar R.P."/>
            <person name="Strauss J."/>
            <person name="Dupont C."/>
            <person name="Frickenhaus S."/>
            <person name="Maumus F."/>
            <person name="Mcmullan M."/>
            <person name="Sanges R."/>
            <person name="Schmutz J."/>
            <person name="Toseland A."/>
            <person name="Valas R."/>
            <person name="Veluchamy A."/>
            <person name="Ward B.J."/>
            <person name="Allen A."/>
            <person name="Barry K."/>
            <person name="Falciatore A."/>
            <person name="Ferrante M."/>
            <person name="Fortunato A.E."/>
            <person name="Gloeckner G."/>
            <person name="Gruber A."/>
            <person name="Hipkin R."/>
            <person name="Janech M."/>
            <person name="Kroth P."/>
            <person name="Leese F."/>
            <person name="Lindquist E."/>
            <person name="Lyon B.R."/>
            <person name="Martin J."/>
            <person name="Mayer C."/>
            <person name="Parker M."/>
            <person name="Quesneville H."/>
            <person name="Raymond J."/>
            <person name="Uhlig C."/>
            <person name="Valentin K.U."/>
            <person name="Worden A.Z."/>
            <person name="Armbrust E.V."/>
            <person name="Bowler C."/>
            <person name="Green B."/>
            <person name="Moulton V."/>
            <person name="Van Oosterhout C."/>
            <person name="Grigoriev I."/>
        </authorList>
    </citation>
    <scope>NUCLEOTIDE SEQUENCE [LARGE SCALE GENOMIC DNA]</scope>
    <source>
        <strain evidence="2 3">CCMP1102</strain>
    </source>
</reference>
<evidence type="ECO:0000256" key="1">
    <source>
        <dbReference type="SAM" id="Coils"/>
    </source>
</evidence>
<dbReference type="InParanoid" id="A0A1E7FYZ4"/>